<evidence type="ECO:0000259" key="1">
    <source>
        <dbReference type="Pfam" id="PF14317"/>
    </source>
</evidence>
<sequence>MFFQPVILLVNVNRMYNNDAMLKKSFKYSFYKYHYIIDSFGGTSRIECKNLVKITELKFSFLLYISPKLFHMVPKRVFDGKEDDLEKFRQLMNEYRGHKLQSKV</sequence>
<dbReference type="EMBL" id="BAVR01000068">
    <property type="protein sequence ID" value="GAE90380.1"/>
    <property type="molecule type" value="Genomic_DNA"/>
</dbReference>
<reference evidence="2" key="1">
    <citation type="journal article" date="2014" name="Genome Announc.">
        <title>Draft Genome Sequence of Clostridium straminisolvens Strain JCM 21531T, Isolated from a Cellulose-Degrading Bacterial Community.</title>
        <authorList>
            <person name="Yuki M."/>
            <person name="Oshima K."/>
            <person name="Suda W."/>
            <person name="Sakamoto M."/>
            <person name="Kitamura K."/>
            <person name="Iida T."/>
            <person name="Hattori M."/>
            <person name="Ohkuma M."/>
        </authorList>
    </citation>
    <scope>NUCLEOTIDE SEQUENCE [LARGE SCALE GENOMIC DNA]</scope>
    <source>
        <strain evidence="2">JCM 21531</strain>
    </source>
</reference>
<dbReference type="STRING" id="1294263.JCM21531_3985"/>
<accession>W4VAE1</accession>
<organism evidence="2 3">
    <name type="scientific">Acetivibrio straminisolvens JCM 21531</name>
    <dbReference type="NCBI Taxonomy" id="1294263"/>
    <lineage>
        <taxon>Bacteria</taxon>
        <taxon>Bacillati</taxon>
        <taxon>Bacillota</taxon>
        <taxon>Clostridia</taxon>
        <taxon>Eubacteriales</taxon>
        <taxon>Oscillospiraceae</taxon>
        <taxon>Acetivibrio</taxon>
    </lineage>
</organism>
<gene>
    <name evidence="2" type="ORF">JCM21531_3985</name>
</gene>
<dbReference type="Pfam" id="PF14317">
    <property type="entry name" value="YcxB"/>
    <property type="match status" value="1"/>
</dbReference>
<dbReference type="Proteomes" id="UP000019109">
    <property type="component" value="Unassembled WGS sequence"/>
</dbReference>
<evidence type="ECO:0000313" key="2">
    <source>
        <dbReference type="EMBL" id="GAE90380.1"/>
    </source>
</evidence>
<name>W4VAE1_9FIRM</name>
<dbReference type="AlphaFoldDB" id="W4VAE1"/>
<proteinExistence type="predicted"/>
<feature type="domain" description="YcxB-like C-terminal" evidence="1">
    <location>
        <begin position="30"/>
        <end position="92"/>
    </location>
</feature>
<keyword evidence="3" id="KW-1185">Reference proteome</keyword>
<evidence type="ECO:0000313" key="3">
    <source>
        <dbReference type="Proteomes" id="UP000019109"/>
    </source>
</evidence>
<protein>
    <recommendedName>
        <fullName evidence="1">YcxB-like C-terminal domain-containing protein</fullName>
    </recommendedName>
</protein>
<dbReference type="OrthoDB" id="9792641at2"/>
<comment type="caution">
    <text evidence="2">The sequence shown here is derived from an EMBL/GenBank/DDBJ whole genome shotgun (WGS) entry which is preliminary data.</text>
</comment>
<dbReference type="InterPro" id="IPR025588">
    <property type="entry name" value="YcxB-like_C"/>
</dbReference>